<evidence type="ECO:0000313" key="1">
    <source>
        <dbReference type="EMBL" id="TCQ06661.1"/>
    </source>
</evidence>
<dbReference type="OrthoDB" id="9781616at2"/>
<dbReference type="PANTHER" id="PTHR36454:SF1">
    <property type="entry name" value="DUF1015 DOMAIN-CONTAINING PROTEIN"/>
    <property type="match status" value="1"/>
</dbReference>
<dbReference type="RefSeq" id="WP_132847544.1">
    <property type="nucleotide sequence ID" value="NZ_CP058648.1"/>
</dbReference>
<protein>
    <submittedName>
        <fullName evidence="1">Uncharacterized protein (DUF1015 family)</fullName>
    </submittedName>
</protein>
<dbReference type="AlphaFoldDB" id="A0A4R2TSG3"/>
<evidence type="ECO:0000313" key="2">
    <source>
        <dbReference type="Proteomes" id="UP000295504"/>
    </source>
</evidence>
<proteinExistence type="predicted"/>
<organism evidence="1 2">
    <name type="scientific">Serpentinicella alkaliphila</name>
    <dbReference type="NCBI Taxonomy" id="1734049"/>
    <lineage>
        <taxon>Bacteria</taxon>
        <taxon>Bacillati</taxon>
        <taxon>Bacillota</taxon>
        <taxon>Clostridia</taxon>
        <taxon>Peptostreptococcales</taxon>
        <taxon>Natronincolaceae</taxon>
        <taxon>Serpentinicella</taxon>
    </lineage>
</organism>
<dbReference type="Proteomes" id="UP000295504">
    <property type="component" value="Unassembled WGS sequence"/>
</dbReference>
<dbReference type="EMBL" id="SLYC01000003">
    <property type="protein sequence ID" value="TCQ06661.1"/>
    <property type="molecule type" value="Genomic_DNA"/>
</dbReference>
<keyword evidence="2" id="KW-1185">Reference proteome</keyword>
<dbReference type="InterPro" id="IPR008323">
    <property type="entry name" value="UCP033563"/>
</dbReference>
<reference evidence="1 2" key="1">
    <citation type="submission" date="2019-03" db="EMBL/GenBank/DDBJ databases">
        <title>Genomic Encyclopedia of Type Strains, Phase IV (KMG-IV): sequencing the most valuable type-strain genomes for metagenomic binning, comparative biology and taxonomic classification.</title>
        <authorList>
            <person name="Goeker M."/>
        </authorList>
    </citation>
    <scope>NUCLEOTIDE SEQUENCE [LARGE SCALE GENOMIC DNA]</scope>
    <source>
        <strain evidence="1 2">DSM 100013</strain>
    </source>
</reference>
<sequence length="418" mass="49259">MITLKPFKAIRPQKELVEKVVSLPYDVMNIEEAKEMAKGNPYNFLHVTRAEIDIEELKNPYSEIVYKKSKENLYKMVDENILFKDKEPRFYIYRQTMNGRAQTGIVGCASVDDYLNGKIKKHEFTRYEKEIDRINHFDYCDANTEPIFLTYKKDEVINNIINRWTEFHLPEYMFNTKDGVKHILWCVTDNLVIEQIQLQFKKVDSLYIADGHHRTESAVKVALKRRAQFPNYTGQEEYNYFMTVTFPHEDLYIMDYNRVVKDLNGLSEMDFIEKVKENFLIEKVEGQFKPEKQHTFGMFLEGQWCKLEAKPETYINKDIISRLDVSILQKYLLHPILGIDDPRSNKRIDFVGGIRGLAELEQRTISDMKVAFSMYPTTIEELIEIADKGEVMPPKSTWFEPKLLSGLFIHTLDTEYLL</sequence>
<comment type="caution">
    <text evidence="1">The sequence shown here is derived from an EMBL/GenBank/DDBJ whole genome shotgun (WGS) entry which is preliminary data.</text>
</comment>
<accession>A0A4R2TSG3</accession>
<dbReference type="PANTHER" id="PTHR36454">
    <property type="entry name" value="LMO2823 PROTEIN"/>
    <property type="match status" value="1"/>
</dbReference>
<dbReference type="PIRSF" id="PIRSF033563">
    <property type="entry name" value="UCP033563"/>
    <property type="match status" value="1"/>
</dbReference>
<name>A0A4R2TSG3_9FIRM</name>
<gene>
    <name evidence="1" type="ORF">EDD79_100387</name>
</gene>
<dbReference type="Pfam" id="PF06245">
    <property type="entry name" value="DUF1015"/>
    <property type="match status" value="1"/>
</dbReference>